<dbReference type="InterPro" id="IPR056681">
    <property type="entry name" value="DUF7779"/>
</dbReference>
<dbReference type="SMART" id="SM00028">
    <property type="entry name" value="TPR"/>
    <property type="match status" value="5"/>
</dbReference>
<evidence type="ECO:0008006" key="5">
    <source>
        <dbReference type="Google" id="ProtNLM"/>
    </source>
</evidence>
<dbReference type="InterPro" id="IPR011990">
    <property type="entry name" value="TPR-like_helical_dom_sf"/>
</dbReference>
<accession>A0A8H7W2Z5</accession>
<comment type="caution">
    <text evidence="3">The sequence shown here is derived from an EMBL/GenBank/DDBJ whole genome shotgun (WGS) entry which is preliminary data.</text>
</comment>
<dbReference type="Proteomes" id="UP000664132">
    <property type="component" value="Unassembled WGS sequence"/>
</dbReference>
<proteinExistence type="predicted"/>
<dbReference type="Pfam" id="PF00931">
    <property type="entry name" value="NB-ARC"/>
    <property type="match status" value="1"/>
</dbReference>
<protein>
    <recommendedName>
        <fullName evidence="5">NB-ARC domain-containing protein</fullName>
    </recommendedName>
</protein>
<dbReference type="PANTHER" id="PTHR35205:SF1">
    <property type="entry name" value="ZU5 DOMAIN-CONTAINING PROTEIN"/>
    <property type="match status" value="1"/>
</dbReference>
<dbReference type="Gene3D" id="3.40.50.300">
    <property type="entry name" value="P-loop containing nucleotide triphosphate hydrolases"/>
    <property type="match status" value="1"/>
</dbReference>
<keyword evidence="4" id="KW-1185">Reference proteome</keyword>
<dbReference type="Pfam" id="PF13424">
    <property type="entry name" value="TPR_12"/>
    <property type="match status" value="2"/>
</dbReference>
<dbReference type="PANTHER" id="PTHR35205">
    <property type="entry name" value="NB-ARC AND TPR DOMAIN PROTEIN"/>
    <property type="match status" value="1"/>
</dbReference>
<dbReference type="InterPro" id="IPR027417">
    <property type="entry name" value="P-loop_NTPase"/>
</dbReference>
<dbReference type="InterPro" id="IPR019734">
    <property type="entry name" value="TPR_rpt"/>
</dbReference>
<gene>
    <name evidence="3" type="ORF">IFR04_011612</name>
</gene>
<feature type="domain" description="NB-ARC" evidence="1">
    <location>
        <begin position="195"/>
        <end position="356"/>
    </location>
</feature>
<evidence type="ECO:0000313" key="4">
    <source>
        <dbReference type="Proteomes" id="UP000664132"/>
    </source>
</evidence>
<evidence type="ECO:0000259" key="2">
    <source>
        <dbReference type="Pfam" id="PF25000"/>
    </source>
</evidence>
<dbReference type="EMBL" id="JAFJYH010000229">
    <property type="protein sequence ID" value="KAG4415255.1"/>
    <property type="molecule type" value="Genomic_DNA"/>
</dbReference>
<evidence type="ECO:0000259" key="1">
    <source>
        <dbReference type="Pfam" id="PF00931"/>
    </source>
</evidence>
<dbReference type="Gene3D" id="1.25.40.10">
    <property type="entry name" value="Tetratricopeptide repeat domain"/>
    <property type="match status" value="1"/>
</dbReference>
<dbReference type="OrthoDB" id="6161812at2759"/>
<sequence length="933" mass="105046">MDGLEARNRKSKNLLNMASESFMSADGKKSLNQMTPFPRTLAALVNTFCLTVSPYTAQFDLLWGLLNLNLQIFSRTLKNCEEDTAEAQIALVDIFESLLQILGESVNHLRQSSSVADTAKFGTPFEIRIIEYLEEMETSTKHLNDMMSLSKAKSDVHTRAIAIRRDTIILPREFCAFPVNTLLRNRNADFFGRSTELERIGNYLDPRSNTTLRTYTIFGRRGVGKTDIALEYAYTNLAKFDAIFWINCETAGALRTSFAAIATALRLPNADRAACHEENQLAVLNWLQTTTQQWLLIFDNAENDDILKGYWPSGATGAILITSRRYFNFTNDAQRHADTIKPFTERQSWELFMKFLGPTWQQKDKDGRMNGVEEKAARTLLKRFGGLALAIQQAAQLVNNCTIGDSTIVSVLKALKDHEKSLPPRPIQPRSDIEKALDSLWDISFTHLSRNARDLLSVLSLLSPDGVTLDLFLPTNQRSLDGKLNFCKQNRTTGTTHADATLPSVISEPPLLRDAIAELENLRLIKHEKRTLRVHRVVQEAMNYYSSHEMQLYFNSAAAVVFEAFPKHLSRDIMSQHWTTCECYIAHGVSLSSRFQAYYHLDGNESLKGTSELIQLFINCARYLCEICDYTNCSAVIKSGRMACKNVESLQYATLCSIEGWACYEVNDIEECRKNFEAAFRIQDQLLPADDIERSGSLHQLGVLECASDSLDASLKYFENAATIRIRVGDSASNLLANTYLRMSRVYFNRQDYDGALGFLEKAETLYLRVSGGDAPFMAHIHYANGNIHYARGEWALARKSYNKCLGISNAKTPVHPITVAGYYRLGCVSFKLEHAESAIEYLKKALSIARLRSPGHDDGTVARILWKTAVLRATPAASDADITSMRKAAEAAFQDPKNHGEGMLILTLDEKGEEDEQELEEAYDKLVPEFFR</sequence>
<dbReference type="GO" id="GO:0043531">
    <property type="term" value="F:ADP binding"/>
    <property type="evidence" value="ECO:0007669"/>
    <property type="project" value="InterPro"/>
</dbReference>
<feature type="domain" description="DUF7779" evidence="2">
    <location>
        <begin position="444"/>
        <end position="542"/>
    </location>
</feature>
<dbReference type="Pfam" id="PF25000">
    <property type="entry name" value="DUF7779"/>
    <property type="match status" value="1"/>
</dbReference>
<dbReference type="AlphaFoldDB" id="A0A8H7W2Z5"/>
<reference evidence="3" key="1">
    <citation type="submission" date="2021-02" db="EMBL/GenBank/DDBJ databases">
        <title>Genome sequence Cadophora malorum strain M34.</title>
        <authorList>
            <person name="Stefanovic E."/>
            <person name="Vu D."/>
            <person name="Scully C."/>
            <person name="Dijksterhuis J."/>
            <person name="Roader J."/>
            <person name="Houbraken J."/>
        </authorList>
    </citation>
    <scope>NUCLEOTIDE SEQUENCE</scope>
    <source>
        <strain evidence="3">M34</strain>
    </source>
</reference>
<dbReference type="SUPFAM" id="SSF52540">
    <property type="entry name" value="P-loop containing nucleoside triphosphate hydrolases"/>
    <property type="match status" value="1"/>
</dbReference>
<dbReference type="SUPFAM" id="SSF48452">
    <property type="entry name" value="TPR-like"/>
    <property type="match status" value="2"/>
</dbReference>
<dbReference type="InterPro" id="IPR002182">
    <property type="entry name" value="NB-ARC"/>
</dbReference>
<name>A0A8H7W2Z5_9HELO</name>
<evidence type="ECO:0000313" key="3">
    <source>
        <dbReference type="EMBL" id="KAG4415255.1"/>
    </source>
</evidence>
<organism evidence="3 4">
    <name type="scientific">Cadophora malorum</name>
    <dbReference type="NCBI Taxonomy" id="108018"/>
    <lineage>
        <taxon>Eukaryota</taxon>
        <taxon>Fungi</taxon>
        <taxon>Dikarya</taxon>
        <taxon>Ascomycota</taxon>
        <taxon>Pezizomycotina</taxon>
        <taxon>Leotiomycetes</taxon>
        <taxon>Helotiales</taxon>
        <taxon>Ploettnerulaceae</taxon>
        <taxon>Cadophora</taxon>
    </lineage>
</organism>